<evidence type="ECO:0000256" key="6">
    <source>
        <dbReference type="ARBA" id="ARBA00023136"/>
    </source>
</evidence>
<dbReference type="InterPro" id="IPR042094">
    <property type="entry name" value="T2SS_GspF_sf"/>
</dbReference>
<gene>
    <name evidence="9" type="ORF">HR057_01090</name>
</gene>
<proteinExistence type="inferred from homology"/>
<name>A0A8J8GBX6_9BACI</name>
<evidence type="ECO:0000256" key="5">
    <source>
        <dbReference type="ARBA" id="ARBA00022989"/>
    </source>
</evidence>
<keyword evidence="5 7" id="KW-1133">Transmembrane helix</keyword>
<accession>A0A8J8GBX6</accession>
<evidence type="ECO:0000313" key="9">
    <source>
        <dbReference type="EMBL" id="NSL50351.1"/>
    </source>
</evidence>
<dbReference type="GO" id="GO:0005886">
    <property type="term" value="C:plasma membrane"/>
    <property type="evidence" value="ECO:0007669"/>
    <property type="project" value="UniProtKB-SubCell"/>
</dbReference>
<feature type="transmembrane region" description="Helical" evidence="7">
    <location>
        <begin position="154"/>
        <end position="180"/>
    </location>
</feature>
<dbReference type="PANTHER" id="PTHR30012">
    <property type="entry name" value="GENERAL SECRETION PATHWAY PROTEIN"/>
    <property type="match status" value="1"/>
</dbReference>
<dbReference type="InterPro" id="IPR003004">
    <property type="entry name" value="GspF/PilC"/>
</dbReference>
<dbReference type="Gene3D" id="1.20.81.30">
    <property type="entry name" value="Type II secretion system (T2SS), domain F"/>
    <property type="match status" value="2"/>
</dbReference>
<dbReference type="Pfam" id="PF00482">
    <property type="entry name" value="T2SSF"/>
    <property type="match status" value="2"/>
</dbReference>
<evidence type="ECO:0000256" key="4">
    <source>
        <dbReference type="ARBA" id="ARBA00022692"/>
    </source>
</evidence>
<dbReference type="Proteomes" id="UP000625804">
    <property type="component" value="Unassembled WGS sequence"/>
</dbReference>
<dbReference type="EMBL" id="JABTTE010000001">
    <property type="protein sequence ID" value="NSL50351.1"/>
    <property type="molecule type" value="Genomic_DNA"/>
</dbReference>
<evidence type="ECO:0000259" key="8">
    <source>
        <dbReference type="Pfam" id="PF00482"/>
    </source>
</evidence>
<feature type="transmembrane region" description="Helical" evidence="7">
    <location>
        <begin position="318"/>
        <end position="338"/>
    </location>
</feature>
<feature type="domain" description="Type II secretion system protein GspF" evidence="8">
    <location>
        <begin position="214"/>
        <end position="336"/>
    </location>
</feature>
<dbReference type="InterPro" id="IPR047692">
    <property type="entry name" value="T4P_ComGB"/>
</dbReference>
<keyword evidence="10" id="KW-1185">Reference proteome</keyword>
<evidence type="ECO:0000256" key="1">
    <source>
        <dbReference type="ARBA" id="ARBA00004651"/>
    </source>
</evidence>
<organism evidence="9 10">
    <name type="scientific">Calidifontibacillus erzurumensis</name>
    <dbReference type="NCBI Taxonomy" id="2741433"/>
    <lineage>
        <taxon>Bacteria</taxon>
        <taxon>Bacillati</taxon>
        <taxon>Bacillota</taxon>
        <taxon>Bacilli</taxon>
        <taxon>Bacillales</taxon>
        <taxon>Bacillaceae</taxon>
        <taxon>Calidifontibacillus/Schinkia group</taxon>
        <taxon>Calidifontibacillus</taxon>
    </lineage>
</organism>
<comment type="subcellular location">
    <subcellularLocation>
        <location evidence="1">Cell membrane</location>
        <topology evidence="1">Multi-pass membrane protein</topology>
    </subcellularLocation>
</comment>
<dbReference type="NCBIfam" id="NF041012">
    <property type="entry name" value="T4P_ComGB"/>
    <property type="match status" value="1"/>
</dbReference>
<keyword evidence="3" id="KW-1003">Cell membrane</keyword>
<protein>
    <submittedName>
        <fullName evidence="9">Type II secretion system F family protein</fullName>
    </submittedName>
</protein>
<dbReference type="AlphaFoldDB" id="A0A8J8GBX6"/>
<keyword evidence="4 7" id="KW-0812">Transmembrane</keyword>
<evidence type="ECO:0000256" key="2">
    <source>
        <dbReference type="ARBA" id="ARBA00005745"/>
    </source>
</evidence>
<dbReference type="InterPro" id="IPR018076">
    <property type="entry name" value="T2SS_GspF_dom"/>
</dbReference>
<comment type="similarity">
    <text evidence="2">Belongs to the GSP F family.</text>
</comment>
<dbReference type="PANTHER" id="PTHR30012:SF0">
    <property type="entry name" value="TYPE II SECRETION SYSTEM PROTEIN F-RELATED"/>
    <property type="match status" value="1"/>
</dbReference>
<evidence type="ECO:0000256" key="3">
    <source>
        <dbReference type="ARBA" id="ARBA00022475"/>
    </source>
</evidence>
<comment type="caution">
    <text evidence="9">The sequence shown here is derived from an EMBL/GenBank/DDBJ whole genome shotgun (WGS) entry which is preliminary data.</text>
</comment>
<evidence type="ECO:0000256" key="7">
    <source>
        <dbReference type="SAM" id="Phobius"/>
    </source>
</evidence>
<sequence>MRKRKKWTLIDQAKLFERLGHLLQRGYPLLTALEFLMLYVNDEKRKDLRFILQHLKQGTPFYLSFQSLQFSNEGLGYLYFAEKYGDLPNGLLHAGKMLKLKDTYVKNTMKMMRYPLFLIILLLGAFIVMQQVVIPQFLQLYESLNLPQSKFITLLIAFKSISPFLGITFFFLCAAIGFYYQFYFRSLTAIEQNKILCKIPLVKYFIKKYNTYFFAFHFGNLVENGLSINETLSVFQSQSQIQFFQEEASRIRSFLVEGDDLADILKNTIYFDKELATVIIHGQANGILARELLEYSRLIIDEFEESFTWWLRILQPTIMAAIGGMIIALYLSIMLPLYGTIQNM</sequence>
<feature type="domain" description="Type II secretion system protein GspF" evidence="8">
    <location>
        <begin position="17"/>
        <end position="135"/>
    </location>
</feature>
<keyword evidence="6 7" id="KW-0472">Membrane</keyword>
<dbReference type="RefSeq" id="WP_173729539.1">
    <property type="nucleotide sequence ID" value="NZ_JABTTE010000001.1"/>
</dbReference>
<reference evidence="9" key="1">
    <citation type="submission" date="2020-06" db="EMBL/GenBank/DDBJ databases">
        <title>A novel thermopfilic bacterium from Erzurum, Turkey.</title>
        <authorList>
            <person name="Adiguzel A."/>
            <person name="Ay H."/>
            <person name="Baltaci M.O."/>
        </authorList>
    </citation>
    <scope>NUCLEOTIDE SEQUENCE</scope>
    <source>
        <strain evidence="9">P2</strain>
    </source>
</reference>
<evidence type="ECO:0000313" key="10">
    <source>
        <dbReference type="Proteomes" id="UP000625804"/>
    </source>
</evidence>
<feature type="transmembrane region" description="Helical" evidence="7">
    <location>
        <begin position="114"/>
        <end position="134"/>
    </location>
</feature>